<feature type="domain" description="HTH merR-type" evidence="2">
    <location>
        <begin position="1"/>
        <end position="70"/>
    </location>
</feature>
<dbReference type="Gene3D" id="1.10.1660.10">
    <property type="match status" value="1"/>
</dbReference>
<dbReference type="InterPro" id="IPR047057">
    <property type="entry name" value="MerR_fam"/>
</dbReference>
<dbReference type="SMART" id="SM00422">
    <property type="entry name" value="HTH_MERR"/>
    <property type="match status" value="1"/>
</dbReference>
<dbReference type="GO" id="GO:0003677">
    <property type="term" value="F:DNA binding"/>
    <property type="evidence" value="ECO:0007669"/>
    <property type="project" value="UniProtKB-KW"/>
</dbReference>
<dbReference type="PROSITE" id="PS50937">
    <property type="entry name" value="HTH_MERR_2"/>
    <property type="match status" value="1"/>
</dbReference>
<dbReference type="Pfam" id="PF13411">
    <property type="entry name" value="MerR_1"/>
    <property type="match status" value="1"/>
</dbReference>
<comment type="caution">
    <text evidence="3">The sequence shown here is derived from an EMBL/GenBank/DDBJ whole genome shotgun (WGS) entry which is preliminary data.</text>
</comment>
<gene>
    <name evidence="3" type="ORF">F4553_003373</name>
</gene>
<dbReference type="InterPro" id="IPR009061">
    <property type="entry name" value="DNA-bd_dom_put_sf"/>
</dbReference>
<organism evidence="3 4">
    <name type="scientific">Allocatelliglobosispora scoriae</name>
    <dbReference type="NCBI Taxonomy" id="643052"/>
    <lineage>
        <taxon>Bacteria</taxon>
        <taxon>Bacillati</taxon>
        <taxon>Actinomycetota</taxon>
        <taxon>Actinomycetes</taxon>
        <taxon>Micromonosporales</taxon>
        <taxon>Micromonosporaceae</taxon>
        <taxon>Allocatelliglobosispora</taxon>
    </lineage>
</organism>
<dbReference type="GO" id="GO:0003700">
    <property type="term" value="F:DNA-binding transcription factor activity"/>
    <property type="evidence" value="ECO:0007669"/>
    <property type="project" value="InterPro"/>
</dbReference>
<dbReference type="AlphaFoldDB" id="A0A841BNZ8"/>
<dbReference type="SUPFAM" id="SSF46955">
    <property type="entry name" value="Putative DNA-binding domain"/>
    <property type="match status" value="1"/>
</dbReference>
<evidence type="ECO:0000313" key="3">
    <source>
        <dbReference type="EMBL" id="MBB5869994.1"/>
    </source>
</evidence>
<accession>A0A841BNZ8</accession>
<dbReference type="InterPro" id="IPR000551">
    <property type="entry name" value="MerR-type_HTH_dom"/>
</dbReference>
<keyword evidence="1 3" id="KW-0238">DNA-binding</keyword>
<reference evidence="3 4" key="1">
    <citation type="submission" date="2020-08" db="EMBL/GenBank/DDBJ databases">
        <title>Sequencing the genomes of 1000 actinobacteria strains.</title>
        <authorList>
            <person name="Klenk H.-P."/>
        </authorList>
    </citation>
    <scope>NUCLEOTIDE SEQUENCE [LARGE SCALE GENOMIC DNA]</scope>
    <source>
        <strain evidence="3 4">DSM 45362</strain>
    </source>
</reference>
<evidence type="ECO:0000259" key="2">
    <source>
        <dbReference type="PROSITE" id="PS50937"/>
    </source>
</evidence>
<dbReference type="PANTHER" id="PTHR30204:SF98">
    <property type="entry name" value="HTH-TYPE TRANSCRIPTIONAL REGULATOR ADHR"/>
    <property type="match status" value="1"/>
</dbReference>
<proteinExistence type="predicted"/>
<name>A0A841BNZ8_9ACTN</name>
<evidence type="ECO:0000313" key="4">
    <source>
        <dbReference type="Proteomes" id="UP000587527"/>
    </source>
</evidence>
<dbReference type="EMBL" id="JACHMN010000002">
    <property type="protein sequence ID" value="MBB5869994.1"/>
    <property type="molecule type" value="Genomic_DNA"/>
</dbReference>
<dbReference type="PANTHER" id="PTHR30204">
    <property type="entry name" value="REDOX-CYCLING DRUG-SENSING TRANSCRIPTIONAL ACTIVATOR SOXR"/>
    <property type="match status" value="1"/>
</dbReference>
<protein>
    <submittedName>
        <fullName evidence="3">DNA-binding transcriptional MerR regulator</fullName>
    </submittedName>
</protein>
<dbReference type="PRINTS" id="PR00040">
    <property type="entry name" value="HTHMERR"/>
</dbReference>
<evidence type="ECO:0000256" key="1">
    <source>
        <dbReference type="ARBA" id="ARBA00023125"/>
    </source>
</evidence>
<dbReference type="Proteomes" id="UP000587527">
    <property type="component" value="Unassembled WGS sequence"/>
</dbReference>
<sequence>MRIAELSKRSGVRVPTIKYYLREHLLPPGELTSANQARYGTEHLRRLRLVRALVEVGRLPIAAIRELLARADQPEPDLPNVLGHALMSMGPREHHPSEERIAAAEREVDDLVARRGWRISETAPARRAVAEVVATLRQLGVEEPITYIDGYAEAAELIAQVDMSLVRGRIHDPADLVYGVVIGTIVGDNLLAGLRRLTQEDAAVECPRSPQ</sequence>
<keyword evidence="4" id="KW-1185">Reference proteome</keyword>
<dbReference type="RefSeq" id="WP_184837050.1">
    <property type="nucleotide sequence ID" value="NZ_JACHMN010000002.1"/>
</dbReference>